<feature type="transmembrane region" description="Helical" evidence="20">
    <location>
        <begin position="491"/>
        <end position="513"/>
    </location>
</feature>
<keyword evidence="1 20" id="KW-0813">Transport</keyword>
<dbReference type="FunFam" id="2.70.170.10:FF:000017">
    <property type="entry name" value="5-hydroxytryptamine receptor 3A"/>
    <property type="match status" value="1"/>
</dbReference>
<evidence type="ECO:0000259" key="21">
    <source>
        <dbReference type="Pfam" id="PF02931"/>
    </source>
</evidence>
<keyword evidence="9" id="KW-1015">Disulfide bond</keyword>
<dbReference type="InterPro" id="IPR038050">
    <property type="entry name" value="Neuro_actylchol_rec"/>
</dbReference>
<feature type="chain" id="PRO_5041778393" evidence="20">
    <location>
        <begin position="17"/>
        <end position="653"/>
    </location>
</feature>
<evidence type="ECO:0000256" key="10">
    <source>
        <dbReference type="ARBA" id="ARBA00023170"/>
    </source>
</evidence>
<comment type="catalytic activity">
    <reaction evidence="18">
        <text>Ca(2+)(in) = Ca(2+)(out)</text>
        <dbReference type="Rhea" id="RHEA:29671"/>
        <dbReference type="ChEBI" id="CHEBI:29108"/>
    </reaction>
</comment>
<organism evidence="23 24">
    <name type="scientific">Pelobates cultripes</name>
    <name type="common">Western spadefoot toad</name>
    <dbReference type="NCBI Taxonomy" id="61616"/>
    <lineage>
        <taxon>Eukaryota</taxon>
        <taxon>Metazoa</taxon>
        <taxon>Chordata</taxon>
        <taxon>Craniata</taxon>
        <taxon>Vertebrata</taxon>
        <taxon>Euteleostomi</taxon>
        <taxon>Amphibia</taxon>
        <taxon>Batrachia</taxon>
        <taxon>Anura</taxon>
        <taxon>Pelobatoidea</taxon>
        <taxon>Pelobatidae</taxon>
        <taxon>Pelobates</taxon>
    </lineage>
</organism>
<dbReference type="CDD" id="cd19063">
    <property type="entry name" value="LGIC_TM_5-HT3"/>
    <property type="match status" value="1"/>
</dbReference>
<dbReference type="InterPro" id="IPR036719">
    <property type="entry name" value="Neuro-gated_channel_TM_sf"/>
</dbReference>
<keyword evidence="8 20" id="KW-0472">Membrane</keyword>
<reference evidence="23" key="1">
    <citation type="submission" date="2022-03" db="EMBL/GenBank/DDBJ databases">
        <authorList>
            <person name="Alioto T."/>
            <person name="Alioto T."/>
            <person name="Gomez Garrido J."/>
        </authorList>
    </citation>
    <scope>NUCLEOTIDE SEQUENCE</scope>
</reference>
<protein>
    <submittedName>
        <fullName evidence="23">5-hydroxytryptamine receptor 3A-like</fullName>
    </submittedName>
</protein>
<comment type="similarity">
    <text evidence="20">Belongs to the ligand-gated ion channel (TC 1.A.9) family.</text>
</comment>
<comment type="function">
    <text evidence="19">Forms serotonin (5-hydroxytryptamine/5-HT3)-activated cation-selective channel complexes, which when activated cause fast, depolarizing responses in neurons.</text>
</comment>
<dbReference type="InterPro" id="IPR036734">
    <property type="entry name" value="Neur_chan_lig-bd_sf"/>
</dbReference>
<evidence type="ECO:0000256" key="18">
    <source>
        <dbReference type="ARBA" id="ARBA00036634"/>
    </source>
</evidence>
<dbReference type="InterPro" id="IPR006029">
    <property type="entry name" value="Neurotrans-gated_channel_TM"/>
</dbReference>
<evidence type="ECO:0000256" key="12">
    <source>
        <dbReference type="ARBA" id="ARBA00023257"/>
    </source>
</evidence>
<evidence type="ECO:0000256" key="3">
    <source>
        <dbReference type="ARBA" id="ARBA00022692"/>
    </source>
</evidence>
<evidence type="ECO:0000256" key="7">
    <source>
        <dbReference type="ARBA" id="ARBA00023065"/>
    </source>
</evidence>
<dbReference type="Gene3D" id="2.70.170.10">
    <property type="entry name" value="Neurotransmitter-gated ion-channel ligand-binding domain"/>
    <property type="match status" value="2"/>
</dbReference>
<dbReference type="PANTHER" id="PTHR18945">
    <property type="entry name" value="NEUROTRANSMITTER GATED ION CHANNEL"/>
    <property type="match status" value="1"/>
</dbReference>
<evidence type="ECO:0000256" key="1">
    <source>
        <dbReference type="ARBA" id="ARBA00022448"/>
    </source>
</evidence>
<evidence type="ECO:0000256" key="4">
    <source>
        <dbReference type="ARBA" id="ARBA00022729"/>
    </source>
</evidence>
<accession>A0AAD1WUS0</accession>
<dbReference type="GO" id="GO:0004888">
    <property type="term" value="F:transmembrane signaling receptor activity"/>
    <property type="evidence" value="ECO:0007669"/>
    <property type="project" value="InterPro"/>
</dbReference>
<evidence type="ECO:0000256" key="17">
    <source>
        <dbReference type="ARBA" id="ARBA00036239"/>
    </source>
</evidence>
<feature type="transmembrane region" description="Helical" evidence="20">
    <location>
        <begin position="631"/>
        <end position="651"/>
    </location>
</feature>
<gene>
    <name evidence="23" type="ORF">PECUL_23A035804</name>
</gene>
<evidence type="ECO:0000256" key="13">
    <source>
        <dbReference type="ARBA" id="ARBA00023286"/>
    </source>
</evidence>
<keyword evidence="14 20" id="KW-0407">Ion channel</keyword>
<evidence type="ECO:0000256" key="9">
    <source>
        <dbReference type="ARBA" id="ARBA00023157"/>
    </source>
</evidence>
<keyword evidence="6" id="KW-0770">Synapse</keyword>
<feature type="transmembrane region" description="Helical" evidence="20">
    <location>
        <begin position="431"/>
        <end position="450"/>
    </location>
</feature>
<evidence type="ECO:0000256" key="11">
    <source>
        <dbReference type="ARBA" id="ARBA00023180"/>
    </source>
</evidence>
<dbReference type="Proteomes" id="UP001295444">
    <property type="component" value="Chromosome 12"/>
</dbReference>
<feature type="domain" description="Neurotransmitter-gated ion-channel transmembrane" evidence="22">
    <location>
        <begin position="437"/>
        <end position="644"/>
    </location>
</feature>
<dbReference type="FunFam" id="1.20.58.390:FF:000147">
    <property type="entry name" value="Uncharacterized protein"/>
    <property type="match status" value="1"/>
</dbReference>
<keyword evidence="2" id="KW-1003">Cell membrane</keyword>
<dbReference type="InterPro" id="IPR006201">
    <property type="entry name" value="Neur_channel"/>
</dbReference>
<comment type="catalytic activity">
    <reaction evidence="17">
        <text>Na(+)(in) = Na(+)(out)</text>
        <dbReference type="Rhea" id="RHEA:34963"/>
        <dbReference type="ChEBI" id="CHEBI:29101"/>
    </reaction>
</comment>
<keyword evidence="5 20" id="KW-1133">Transmembrane helix</keyword>
<dbReference type="Gene3D" id="1.20.58.390">
    <property type="entry name" value="Neurotransmitter-gated ion-channel transmembrane domain"/>
    <property type="match status" value="1"/>
</dbReference>
<keyword evidence="11" id="KW-0325">Glycoprotein</keyword>
<comment type="subcellular location">
    <subcellularLocation>
        <location evidence="15">Postsynaptic cell membrane</location>
        <topology evidence="15">Multi-pass membrane protein</topology>
    </subcellularLocation>
</comment>
<evidence type="ECO:0000256" key="2">
    <source>
        <dbReference type="ARBA" id="ARBA00022475"/>
    </source>
</evidence>
<evidence type="ECO:0000256" key="19">
    <source>
        <dbReference type="ARBA" id="ARBA00037540"/>
    </source>
</evidence>
<evidence type="ECO:0000313" key="23">
    <source>
        <dbReference type="EMBL" id="CAH2324488.1"/>
    </source>
</evidence>
<comment type="catalytic activity">
    <reaction evidence="16">
        <text>K(+)(in) = K(+)(out)</text>
        <dbReference type="Rhea" id="RHEA:29463"/>
        <dbReference type="ChEBI" id="CHEBI:29103"/>
    </reaction>
</comment>
<feature type="transmembrane region" description="Helical" evidence="20">
    <location>
        <begin position="462"/>
        <end position="479"/>
    </location>
</feature>
<dbReference type="PROSITE" id="PS00236">
    <property type="entry name" value="NEUROTR_ION_CHANNEL"/>
    <property type="match status" value="2"/>
</dbReference>
<keyword evidence="13" id="KW-1071">Ligand-gated ion channel</keyword>
<keyword evidence="7 20" id="KW-0406">Ion transport</keyword>
<dbReference type="Pfam" id="PF02931">
    <property type="entry name" value="Neur_chan_LBD"/>
    <property type="match status" value="2"/>
</dbReference>
<dbReference type="EMBL" id="OW240923">
    <property type="protein sequence ID" value="CAH2324488.1"/>
    <property type="molecule type" value="Genomic_DNA"/>
</dbReference>
<evidence type="ECO:0000256" key="14">
    <source>
        <dbReference type="ARBA" id="ARBA00023303"/>
    </source>
</evidence>
<dbReference type="Pfam" id="PF02932">
    <property type="entry name" value="Neur_chan_memb"/>
    <property type="match status" value="1"/>
</dbReference>
<evidence type="ECO:0000313" key="24">
    <source>
        <dbReference type="Proteomes" id="UP001295444"/>
    </source>
</evidence>
<feature type="domain" description="Neurotransmitter-gated ion-channel ligand-binding" evidence="21">
    <location>
        <begin position="239"/>
        <end position="430"/>
    </location>
</feature>
<keyword evidence="3 20" id="KW-0812">Transmembrane</keyword>
<dbReference type="InterPro" id="IPR049944">
    <property type="entry name" value="LGIC_TM_5-HT3"/>
</dbReference>
<proteinExistence type="inferred from homology"/>
<evidence type="ECO:0000256" key="15">
    <source>
        <dbReference type="ARBA" id="ARBA00034104"/>
    </source>
</evidence>
<dbReference type="InterPro" id="IPR006202">
    <property type="entry name" value="Neur_chan_lig-bd"/>
</dbReference>
<evidence type="ECO:0000256" key="6">
    <source>
        <dbReference type="ARBA" id="ARBA00023018"/>
    </source>
</evidence>
<keyword evidence="10 23" id="KW-0675">Receptor</keyword>
<dbReference type="InterPro" id="IPR018000">
    <property type="entry name" value="Neurotransmitter_ion_chnl_CS"/>
</dbReference>
<evidence type="ECO:0000259" key="22">
    <source>
        <dbReference type="Pfam" id="PF02932"/>
    </source>
</evidence>
<dbReference type="PRINTS" id="PR00252">
    <property type="entry name" value="NRIONCHANNEL"/>
</dbReference>
<dbReference type="GO" id="GO:0045211">
    <property type="term" value="C:postsynaptic membrane"/>
    <property type="evidence" value="ECO:0007669"/>
    <property type="project" value="UniProtKB-SubCell"/>
</dbReference>
<feature type="domain" description="Neurotransmitter-gated ion-channel ligand-binding" evidence="21">
    <location>
        <begin position="41"/>
        <end position="184"/>
    </location>
</feature>
<dbReference type="GO" id="GO:0005230">
    <property type="term" value="F:extracellular ligand-gated monoatomic ion channel activity"/>
    <property type="evidence" value="ECO:0007669"/>
    <property type="project" value="InterPro"/>
</dbReference>
<name>A0AAD1WUS0_PELCU</name>
<dbReference type="AlphaFoldDB" id="A0AAD1WUS0"/>
<evidence type="ECO:0000256" key="20">
    <source>
        <dbReference type="RuleBase" id="RU000687"/>
    </source>
</evidence>
<evidence type="ECO:0000256" key="8">
    <source>
        <dbReference type="ARBA" id="ARBA00023136"/>
    </source>
</evidence>
<evidence type="ECO:0000256" key="16">
    <source>
        <dbReference type="ARBA" id="ARBA00034430"/>
    </source>
</evidence>
<keyword evidence="24" id="KW-1185">Reference proteome</keyword>
<evidence type="ECO:0000256" key="5">
    <source>
        <dbReference type="ARBA" id="ARBA00022989"/>
    </source>
</evidence>
<dbReference type="SUPFAM" id="SSF63712">
    <property type="entry name" value="Nicotinic receptor ligand binding domain-like"/>
    <property type="match status" value="2"/>
</dbReference>
<sequence>MKIFLTILYLGFAVHCQEVCEYHNVTDALGILQQSARLIYSRPVKNWKDPTYVSIDVIFRAVLDMDEKLQSLTTLLDFEMTWQNEFLSWDPQNFCGIFRVSFPAELIWIPDINILETQAHGDLRVMGLRTQLYYNGLIQGRNTLNVATKCSLDLYKFPFDSQKCNLTFVLHSYTEISEVWDKDAQTRFTALWNTQDRHVPSLQARIKKSGMLMNILLCKVFSGSPLSTESEQSARLIYSRPVKNWKDPTYVSIDVIFRAVLDMDEKLQSLTTLLDFEMTWQNEFLSWDPQNFCGIFRVSFPAELIWIPDINILETEKSDPMEGLRTQLYYNGLIQGRNTLNVATKCSLDLYKFPFDSQKCNLTFVLHSYTVADVIINNASSASLVTSVSLKTFAKGEWSLQNVDIFTVNASRQGEEWSTVIYQISIKRAPILYVINLIIPACLLVFVDVASMFIPMEGGERLGFKITVVLGFSVLLLILNDFLPNTDQPPILGVFCMVCLLIMIISIMDSIFISYMLHLSAVRPDVPNWLKLWVLKRLAYVLRIDTSEETQQSRIAGAQNKGMVEEAARSQESSLQVRNQSTKEFKDIPENRLLKRILLELLSVRRHLISTKKEEDARSQWHLVAFVLDRFILVLYLLIVIIIIVVVVFVWTA</sequence>
<keyword evidence="4 20" id="KW-0732">Signal</keyword>
<keyword evidence="12" id="KW-0628">Postsynaptic cell membrane</keyword>
<dbReference type="SUPFAM" id="SSF90112">
    <property type="entry name" value="Neurotransmitter-gated ion-channel transmembrane pore"/>
    <property type="match status" value="1"/>
</dbReference>
<feature type="signal peptide" evidence="20">
    <location>
        <begin position="1"/>
        <end position="16"/>
    </location>
</feature>